<accession>A0A2T5IUZ7</accession>
<sequence>MSDNNKHANTPTKRFMRLAGMTASITGKVMSNSVKSLVGSAEQKAEARSEMYQEIGKQIANTLGEMKGAVMKVGQIASQYQDIFPPEIAAAMTKLQKEAPPMPFSIIEQQILHELGAKPHEKFAEFEETPFAAASIGQVHKAKLVTGEQVIVKIQYPGVDECCESDLKHLRMALKLAGVIKLSKELQEKLFDEIRSSLHAELDYVQEAANLTEFRAFHVHDDKVIIPQVYTDYSSRRVLTLSYEAGDSLSQAKHYPTAIRNEIGERLFHVLCEQMYHLHALHCDSHPGNFAFRADGSLIIYDFGCIKRLNPLLVNDMKRLVRAALANDYATVEVVLRDLGIRTQIGEVPPEYYLEWIEILLAPLKNPQFDFAHSHVHDQVLAKIKSLMKYWDSFQPSAETMMVNRAIGGHYWNFVNLGVNINLNKPLMGYLSQA</sequence>
<dbReference type="InterPro" id="IPR004147">
    <property type="entry name" value="ABC1_dom"/>
</dbReference>
<dbReference type="OrthoDB" id="9795390at2"/>
<dbReference type="PANTHER" id="PTHR43851:SF3">
    <property type="entry name" value="COENZYME Q8"/>
    <property type="match status" value="1"/>
</dbReference>
<evidence type="ECO:0000256" key="1">
    <source>
        <dbReference type="ARBA" id="ARBA00009670"/>
    </source>
</evidence>
<dbReference type="GO" id="GO:0005524">
    <property type="term" value="F:ATP binding"/>
    <property type="evidence" value="ECO:0007669"/>
    <property type="project" value="UniProtKB-KW"/>
</dbReference>
<evidence type="ECO:0000313" key="7">
    <source>
        <dbReference type="Proteomes" id="UP000244223"/>
    </source>
</evidence>
<dbReference type="Proteomes" id="UP000244223">
    <property type="component" value="Unassembled WGS sequence"/>
</dbReference>
<protein>
    <submittedName>
        <fullName evidence="6">ABC1 family protein</fullName>
    </submittedName>
</protein>
<keyword evidence="3" id="KW-0547">Nucleotide-binding</keyword>
<keyword evidence="2" id="KW-0808">Transferase</keyword>
<dbReference type="InterPro" id="IPR011009">
    <property type="entry name" value="Kinase-like_dom_sf"/>
</dbReference>
<evidence type="ECO:0000259" key="5">
    <source>
        <dbReference type="Pfam" id="PF03109"/>
    </source>
</evidence>
<keyword evidence="4" id="KW-0067">ATP-binding</keyword>
<evidence type="ECO:0000256" key="3">
    <source>
        <dbReference type="ARBA" id="ARBA00022741"/>
    </source>
</evidence>
<dbReference type="PANTHER" id="PTHR43851">
    <property type="match status" value="1"/>
</dbReference>
<dbReference type="InterPro" id="IPR051409">
    <property type="entry name" value="Atypical_kinase_ADCK"/>
</dbReference>
<dbReference type="SUPFAM" id="SSF56112">
    <property type="entry name" value="Protein kinase-like (PK-like)"/>
    <property type="match status" value="1"/>
</dbReference>
<dbReference type="InterPro" id="IPR034646">
    <property type="entry name" value="ADCK3_dom"/>
</dbReference>
<feature type="domain" description="ABC1 atypical kinase-like" evidence="5">
    <location>
        <begin position="94"/>
        <end position="333"/>
    </location>
</feature>
<dbReference type="RefSeq" id="WP_107866703.1">
    <property type="nucleotide sequence ID" value="NZ_QAON01000017.1"/>
</dbReference>
<keyword evidence="7" id="KW-1185">Reference proteome</keyword>
<organism evidence="6 7">
    <name type="scientific">Agitococcus lubricus</name>
    <dbReference type="NCBI Taxonomy" id="1077255"/>
    <lineage>
        <taxon>Bacteria</taxon>
        <taxon>Pseudomonadati</taxon>
        <taxon>Pseudomonadota</taxon>
        <taxon>Gammaproteobacteria</taxon>
        <taxon>Moraxellales</taxon>
        <taxon>Moraxellaceae</taxon>
        <taxon>Agitococcus</taxon>
    </lineage>
</organism>
<evidence type="ECO:0000256" key="2">
    <source>
        <dbReference type="ARBA" id="ARBA00022679"/>
    </source>
</evidence>
<dbReference type="CDD" id="cd13970">
    <property type="entry name" value="ABC1_ADCK3"/>
    <property type="match status" value="1"/>
</dbReference>
<evidence type="ECO:0000256" key="4">
    <source>
        <dbReference type="ARBA" id="ARBA00022840"/>
    </source>
</evidence>
<dbReference type="EMBL" id="QAON01000017">
    <property type="protein sequence ID" value="PTQ87706.1"/>
    <property type="molecule type" value="Genomic_DNA"/>
</dbReference>
<comment type="caution">
    <text evidence="6">The sequence shown here is derived from an EMBL/GenBank/DDBJ whole genome shotgun (WGS) entry which is preliminary data.</text>
</comment>
<dbReference type="GO" id="GO:0016740">
    <property type="term" value="F:transferase activity"/>
    <property type="evidence" value="ECO:0007669"/>
    <property type="project" value="UniProtKB-KW"/>
</dbReference>
<reference evidence="6 7" key="1">
    <citation type="submission" date="2018-04" db="EMBL/GenBank/DDBJ databases">
        <title>Genomic Encyclopedia of Archaeal and Bacterial Type Strains, Phase II (KMG-II): from individual species to whole genera.</title>
        <authorList>
            <person name="Goeker M."/>
        </authorList>
    </citation>
    <scope>NUCLEOTIDE SEQUENCE [LARGE SCALE GENOMIC DNA]</scope>
    <source>
        <strain evidence="6 7">DSM 5822</strain>
    </source>
</reference>
<evidence type="ECO:0000313" key="6">
    <source>
        <dbReference type="EMBL" id="PTQ87706.1"/>
    </source>
</evidence>
<gene>
    <name evidence="6" type="ORF">C8N29_11730</name>
</gene>
<comment type="similarity">
    <text evidence="1">Belongs to the protein kinase superfamily. ADCK protein kinase family.</text>
</comment>
<dbReference type="AlphaFoldDB" id="A0A2T5IUZ7"/>
<dbReference type="Pfam" id="PF03109">
    <property type="entry name" value="ABC1"/>
    <property type="match status" value="1"/>
</dbReference>
<proteinExistence type="inferred from homology"/>
<name>A0A2T5IUZ7_9GAMM</name>